<protein>
    <submittedName>
        <fullName evidence="2">Uncharacterized protein</fullName>
    </submittedName>
</protein>
<reference evidence="2" key="1">
    <citation type="submission" date="2020-01" db="EMBL/GenBank/DDBJ databases">
        <authorList>
            <person name="Meier V. D."/>
            <person name="Meier V D."/>
        </authorList>
    </citation>
    <scope>NUCLEOTIDE SEQUENCE</scope>
    <source>
        <strain evidence="2">HLG_WM_MAG_06</strain>
    </source>
</reference>
<accession>A0A6S6SK02</accession>
<dbReference type="AlphaFoldDB" id="A0A6S6SK02"/>
<name>A0A6S6SK02_9BACT</name>
<evidence type="ECO:0000313" key="2">
    <source>
        <dbReference type="EMBL" id="CAA6803138.1"/>
    </source>
</evidence>
<organism evidence="2">
    <name type="scientific">uncultured Sulfurovum sp</name>
    <dbReference type="NCBI Taxonomy" id="269237"/>
    <lineage>
        <taxon>Bacteria</taxon>
        <taxon>Pseudomonadati</taxon>
        <taxon>Campylobacterota</taxon>
        <taxon>Epsilonproteobacteria</taxon>
        <taxon>Campylobacterales</taxon>
        <taxon>Sulfurovaceae</taxon>
        <taxon>Sulfurovum</taxon>
        <taxon>environmental samples</taxon>
    </lineage>
</organism>
<gene>
    <name evidence="2" type="ORF">HELGO_WM3463</name>
</gene>
<keyword evidence="1" id="KW-0175">Coiled coil</keyword>
<evidence type="ECO:0000256" key="1">
    <source>
        <dbReference type="SAM" id="Coils"/>
    </source>
</evidence>
<feature type="coiled-coil region" evidence="1">
    <location>
        <begin position="75"/>
        <end position="102"/>
    </location>
</feature>
<sequence>MLGKQKNYQLSKGLIIENVTLRAYAQMHKLSYFKVMKMVRNQEIKSILIEENGKEVEYVDMEEEKKRVIEDPVKKMTLKDENAALKKEVLRLKVELERCNKRTILA</sequence>
<dbReference type="EMBL" id="CACVAP010000039">
    <property type="protein sequence ID" value="CAA6803138.1"/>
    <property type="molecule type" value="Genomic_DNA"/>
</dbReference>
<proteinExistence type="predicted"/>